<sequence length="1145" mass="131810">MGEKPSNNQSIVYTEKEQELAESSRKHYKAGDIEKALHDLYELSKLRPNDMRILSNIQLCQFRKAGFEQCDEFDSNMKQLNSVCLKESGYDQKTLVKKFPVFLYNKAVTVFRQKKYADTLLILENLLELFEEDVESDSTSLSQEFQLKILHLAADAHLAQRDPMTALTVLENMSSIVNGAENWSPELQKTWRTRINACYCRAYLYPCCIGEERPKQPSSKDIKTLTKSSTNLSIFAKAAFEINRGNDIKAMKILNSEPIVESRQESSELGESCKTMYFNNLGIIYHRMHKHLLAAGTFQKALEEHDEIFCKHQLPFLNGRPSTDLRARLVMNIAVTKLYHGKSEEAFGLLLKASETLYDQPSVWYRLAECCIAYKHESAKEEEKVITEIGEGCARLAIANHKQQTIELDQPDTNPRLSYCYAYKCLHNALSYSPSMKTPGMSQEEVKAMQRMNSMIYVTLGFVCLRLGKYSETVNFTNKSLEKYPEHGYNYFANMYKGEALMELNEITEACKVYKQAISHAQDALKWMNMDLSWSQNPMNMTCPTSVQQAKVLASSNLAAAYCVNGDYNRACDQLAKVREAVPPELISHKTVLLAVYILLKKGDRQKALNILRTVTVNCPGIGSLSSNSLFAFRLLKSMNKDKPSTSKASDHETLVNPPAKRRRPDARMSKINVEFGQSSDEPFDFFDPRSAEVWNAPLPPRNPPIFDSRSTMTNDFDSIFSEIMESTTKPSIQTSNAGDLADLDELIQNMPTNEEGKFFYPELPPDLPTNPDEILLPEDEDDDEELTPTSPMKIRPSKNNLSNTLIDLAPVSEESNRKKIDSLLEHNLLLQKPLEKFVNDLKRRITYLKTQKLIIRAEIDEKHDRLHRRSRGLENGETLSSFQKPYFFDRIQTASPYNDPDNPSDNLFLEKMKFCEDFVMNQMDYEMSPRQEQMLKNLIRQEVEAKLKNEINESLMSDERRWWERLMNKFEKKESEDREVEEVESEADKIREQSKEKLKSKIETMKEQGENIVGKKVEVDWMLIACKLNTLALQCNVKMTSKRITHLTSRERLQYGANGVHPFQAYIQWDRKLHPDLRKKKLTAKEIKLIKEMREEELSWIKIAKKLSKPGARVTSMAVFKAFRLQEVKKEKSKKPISNEDHLS</sequence>
<protein>
    <recommendedName>
        <fullName evidence="3">CCR4-NOT transcription complex subunit 10</fullName>
    </recommendedName>
</protein>
<comment type="function">
    <text evidence="3">Component of the CCR4-NOT complex which is one of the major cellular mRNA deadenylases and is linked to various cellular processes including bulk mRNA degradation, miRNA-mediated repression, translational repression during translational initiation and general transcription regulation.</text>
</comment>
<dbReference type="PANTHER" id="PTHR12979">
    <property type="entry name" value="CCR4-NOT TRANSCRIPTION COMPLEX SUBUNIT 10"/>
    <property type="match status" value="1"/>
</dbReference>
<comment type="subcellular location">
    <subcellularLocation>
        <location evidence="3">Cytoplasm</location>
    </subcellularLocation>
    <subcellularLocation>
        <location evidence="3">Nucleus</location>
    </subcellularLocation>
</comment>
<comment type="similarity">
    <text evidence="1 3">Belongs to the CNOT10 family.</text>
</comment>
<dbReference type="EMBL" id="OU015567">
    <property type="protein sequence ID" value="CAG5111648.1"/>
    <property type="molecule type" value="Genomic_DNA"/>
</dbReference>
<evidence type="ECO:0000256" key="1">
    <source>
        <dbReference type="ARBA" id="ARBA00010080"/>
    </source>
</evidence>
<feature type="compositionally biased region" description="Acidic residues" evidence="5">
    <location>
        <begin position="776"/>
        <end position="787"/>
    </location>
</feature>
<dbReference type="Proteomes" id="UP001158576">
    <property type="component" value="Chromosome 2"/>
</dbReference>
<dbReference type="InterPro" id="IPR011990">
    <property type="entry name" value="TPR-like_helical_dom_sf"/>
</dbReference>
<keyword evidence="7" id="KW-1185">Reference proteome</keyword>
<accession>A0ABN7T1I1</accession>
<dbReference type="InterPro" id="IPR039740">
    <property type="entry name" value="CNOT10"/>
</dbReference>
<feature type="repeat" description="TPR" evidence="2">
    <location>
        <begin position="454"/>
        <end position="487"/>
    </location>
</feature>
<keyword evidence="3" id="KW-0539">Nucleus</keyword>
<feature type="compositionally biased region" description="Basic and acidic residues" evidence="5">
    <location>
        <begin position="641"/>
        <end position="654"/>
    </location>
</feature>
<keyword evidence="3" id="KW-0805">Transcription regulation</keyword>
<keyword evidence="3" id="KW-0804">Transcription</keyword>
<name>A0ABN7T1I1_OIKDI</name>
<dbReference type="SUPFAM" id="SSF48452">
    <property type="entry name" value="TPR-like"/>
    <property type="match status" value="2"/>
</dbReference>
<organism evidence="6 7">
    <name type="scientific">Oikopleura dioica</name>
    <name type="common">Tunicate</name>
    <dbReference type="NCBI Taxonomy" id="34765"/>
    <lineage>
        <taxon>Eukaryota</taxon>
        <taxon>Metazoa</taxon>
        <taxon>Chordata</taxon>
        <taxon>Tunicata</taxon>
        <taxon>Appendicularia</taxon>
        <taxon>Copelata</taxon>
        <taxon>Oikopleuridae</taxon>
        <taxon>Oikopleura</taxon>
    </lineage>
</organism>
<keyword evidence="2" id="KW-0802">TPR repeat</keyword>
<evidence type="ECO:0000256" key="5">
    <source>
        <dbReference type="SAM" id="MobiDB-lite"/>
    </source>
</evidence>
<proteinExistence type="inferred from homology"/>
<dbReference type="PROSITE" id="PS50005">
    <property type="entry name" value="TPR"/>
    <property type="match status" value="1"/>
</dbReference>
<dbReference type="InterPro" id="IPR019734">
    <property type="entry name" value="TPR_rpt"/>
</dbReference>
<reference evidence="6 7" key="1">
    <citation type="submission" date="2021-04" db="EMBL/GenBank/DDBJ databases">
        <authorList>
            <person name="Bliznina A."/>
        </authorList>
    </citation>
    <scope>NUCLEOTIDE SEQUENCE [LARGE SCALE GENOMIC DNA]</scope>
</reference>
<evidence type="ECO:0000313" key="6">
    <source>
        <dbReference type="EMBL" id="CAG5111648.1"/>
    </source>
</evidence>
<keyword evidence="3" id="KW-0943">RNA-mediated gene silencing</keyword>
<keyword evidence="3" id="KW-0963">Cytoplasm</keyword>
<keyword evidence="4" id="KW-0175">Coiled coil</keyword>
<keyword evidence="3" id="KW-0810">Translation regulation</keyword>
<dbReference type="SMART" id="SM00028">
    <property type="entry name" value="TPR"/>
    <property type="match status" value="6"/>
</dbReference>
<evidence type="ECO:0000256" key="3">
    <source>
        <dbReference type="RuleBase" id="RU367083"/>
    </source>
</evidence>
<dbReference type="PANTHER" id="PTHR12979:SF5">
    <property type="entry name" value="CCR4-NOT TRANSCRIPTION COMPLEX SUBUNIT 10"/>
    <property type="match status" value="1"/>
</dbReference>
<evidence type="ECO:0000256" key="2">
    <source>
        <dbReference type="PROSITE-ProRule" id="PRU00339"/>
    </source>
</evidence>
<gene>
    <name evidence="6" type="ORF">OKIOD_LOCUS14694</name>
</gene>
<feature type="region of interest" description="Disordered" evidence="5">
    <location>
        <begin position="641"/>
        <end position="668"/>
    </location>
</feature>
<dbReference type="Gene3D" id="1.25.40.10">
    <property type="entry name" value="Tetratricopeptide repeat domain"/>
    <property type="match status" value="3"/>
</dbReference>
<evidence type="ECO:0000256" key="4">
    <source>
        <dbReference type="SAM" id="Coils"/>
    </source>
</evidence>
<evidence type="ECO:0000313" key="7">
    <source>
        <dbReference type="Proteomes" id="UP001158576"/>
    </source>
</evidence>
<feature type="coiled-coil region" evidence="4">
    <location>
        <begin position="967"/>
        <end position="1001"/>
    </location>
</feature>
<feature type="region of interest" description="Disordered" evidence="5">
    <location>
        <begin position="762"/>
        <end position="799"/>
    </location>
</feature>